<organism evidence="1 2">
    <name type="scientific">Lentibacillus kapialis</name>
    <dbReference type="NCBI Taxonomy" id="340214"/>
    <lineage>
        <taxon>Bacteria</taxon>
        <taxon>Bacillati</taxon>
        <taxon>Bacillota</taxon>
        <taxon>Bacilli</taxon>
        <taxon>Bacillales</taxon>
        <taxon>Bacillaceae</taxon>
        <taxon>Lentibacillus</taxon>
    </lineage>
</organism>
<dbReference type="EMBL" id="BMNQ01000034">
    <property type="protein sequence ID" value="GGJ99989.1"/>
    <property type="molecule type" value="Genomic_DNA"/>
</dbReference>
<dbReference type="Pfam" id="PF07592">
    <property type="entry name" value="DDE_Tnp_ISAZ013"/>
    <property type="match status" value="1"/>
</dbReference>
<name>A0A917PYL4_9BACI</name>
<dbReference type="InterPro" id="IPR011518">
    <property type="entry name" value="Transposase_36"/>
</dbReference>
<dbReference type="Proteomes" id="UP000658382">
    <property type="component" value="Unassembled WGS sequence"/>
</dbReference>
<reference evidence="1" key="1">
    <citation type="journal article" date="2014" name="Int. J. Syst. Evol. Microbiol.">
        <title>Complete genome sequence of Corynebacterium casei LMG S-19264T (=DSM 44701T), isolated from a smear-ripened cheese.</title>
        <authorList>
            <consortium name="US DOE Joint Genome Institute (JGI-PGF)"/>
            <person name="Walter F."/>
            <person name="Albersmeier A."/>
            <person name="Kalinowski J."/>
            <person name="Ruckert C."/>
        </authorList>
    </citation>
    <scope>NUCLEOTIDE SEQUENCE</scope>
    <source>
        <strain evidence="1">JCM 12580</strain>
    </source>
</reference>
<dbReference type="RefSeq" id="WP_188633241.1">
    <property type="nucleotide sequence ID" value="NZ_BMNQ01000034.1"/>
</dbReference>
<keyword evidence="2" id="KW-1185">Reference proteome</keyword>
<gene>
    <name evidence="1" type="ORF">GCM10007063_23000</name>
</gene>
<evidence type="ECO:0000313" key="2">
    <source>
        <dbReference type="Proteomes" id="UP000658382"/>
    </source>
</evidence>
<comment type="caution">
    <text evidence="1">The sequence shown here is derived from an EMBL/GenBank/DDBJ whole genome shotgun (WGS) entry which is preliminary data.</text>
</comment>
<protein>
    <submittedName>
        <fullName evidence="1">Uncharacterized protein</fullName>
    </submittedName>
</protein>
<proteinExistence type="predicted"/>
<evidence type="ECO:0000313" key="1">
    <source>
        <dbReference type="EMBL" id="GGJ99989.1"/>
    </source>
</evidence>
<reference evidence="1" key="2">
    <citation type="submission" date="2020-09" db="EMBL/GenBank/DDBJ databases">
        <authorList>
            <person name="Sun Q."/>
            <person name="Ohkuma M."/>
        </authorList>
    </citation>
    <scope>NUCLEOTIDE SEQUENCE</scope>
    <source>
        <strain evidence="1">JCM 12580</strain>
    </source>
</reference>
<accession>A0A917PYL4</accession>
<dbReference type="AlphaFoldDB" id="A0A917PYL4"/>
<sequence>MIQNFFENIKDILKESIHKLTGSDKRIALAETAEAIGKGGQSLVAKEFHVSRDTIRKGRCELKTGIPFEDAFHARGRKKVEERLPNLIQDIKAIVDGQSQTDPSFNTTKLFTRLTVAEIRKQLIELKGYTEEDLPTNQTLNTKINEQGYQLKKVKKVKPLKKIEETDAIFDNLHQVHYENQSKSNVVRLSIDTKDRVKIGPFSRGGKSRATIEAADHDFGNDHLTPFGILDVTNDHLELTFTETM</sequence>